<dbReference type="Gene3D" id="3.40.50.720">
    <property type="entry name" value="NAD(P)-binding Rossmann-like Domain"/>
    <property type="match status" value="1"/>
</dbReference>
<dbReference type="PROSITE" id="PS00061">
    <property type="entry name" value="ADH_SHORT"/>
    <property type="match status" value="1"/>
</dbReference>
<accession>A0A6N7YQK2</accession>
<dbReference type="CDD" id="cd05233">
    <property type="entry name" value="SDR_c"/>
    <property type="match status" value="1"/>
</dbReference>
<evidence type="ECO:0000256" key="1">
    <source>
        <dbReference type="ARBA" id="ARBA00006484"/>
    </source>
</evidence>
<dbReference type="PANTHER" id="PTHR43669">
    <property type="entry name" value="5-KETO-D-GLUCONATE 5-REDUCTASE"/>
    <property type="match status" value="1"/>
</dbReference>
<proteinExistence type="inferred from homology"/>
<comment type="similarity">
    <text evidence="1">Belongs to the short-chain dehydrogenases/reductases (SDR) family.</text>
</comment>
<dbReference type="PRINTS" id="PR00080">
    <property type="entry name" value="SDRFAMILY"/>
</dbReference>
<gene>
    <name evidence="3" type="ORF">GKO32_15055</name>
</gene>
<dbReference type="RefSeq" id="WP_154757485.1">
    <property type="nucleotide sequence ID" value="NZ_WMBA01000019.1"/>
</dbReference>
<reference evidence="3 4" key="1">
    <citation type="submission" date="2019-11" db="EMBL/GenBank/DDBJ databases">
        <title>Draft genome of Amycolatopsis RM579.</title>
        <authorList>
            <person name="Duangmal K."/>
            <person name="Mingma R."/>
        </authorList>
    </citation>
    <scope>NUCLEOTIDE SEQUENCE [LARGE SCALE GENOMIC DNA]</scope>
    <source>
        <strain evidence="3 4">RM579</strain>
    </source>
</reference>
<dbReference type="FunFam" id="3.40.50.720:FF:000084">
    <property type="entry name" value="Short-chain dehydrogenase reductase"/>
    <property type="match status" value="1"/>
</dbReference>
<dbReference type="InterPro" id="IPR002347">
    <property type="entry name" value="SDR_fam"/>
</dbReference>
<comment type="caution">
    <text evidence="3">The sequence shown here is derived from an EMBL/GenBank/DDBJ whole genome shotgun (WGS) entry which is preliminary data.</text>
</comment>
<evidence type="ECO:0000313" key="4">
    <source>
        <dbReference type="Proteomes" id="UP000440096"/>
    </source>
</evidence>
<dbReference type="InterPro" id="IPR036291">
    <property type="entry name" value="NAD(P)-bd_dom_sf"/>
</dbReference>
<evidence type="ECO:0000313" key="3">
    <source>
        <dbReference type="EMBL" id="MTD55287.1"/>
    </source>
</evidence>
<dbReference type="Pfam" id="PF13561">
    <property type="entry name" value="adh_short_C2"/>
    <property type="match status" value="1"/>
</dbReference>
<protein>
    <submittedName>
        <fullName evidence="3">SDR family oxidoreductase</fullName>
    </submittedName>
</protein>
<dbReference type="InterPro" id="IPR020904">
    <property type="entry name" value="Sc_DH/Rdtase_CS"/>
</dbReference>
<dbReference type="SUPFAM" id="SSF51735">
    <property type="entry name" value="NAD(P)-binding Rossmann-fold domains"/>
    <property type="match status" value="1"/>
</dbReference>
<keyword evidence="2" id="KW-0560">Oxidoreductase</keyword>
<dbReference type="AlphaFoldDB" id="A0A6N7YQK2"/>
<dbReference type="EMBL" id="WMBA01000019">
    <property type="protein sequence ID" value="MTD55287.1"/>
    <property type="molecule type" value="Genomic_DNA"/>
</dbReference>
<dbReference type="OrthoDB" id="9803333at2"/>
<dbReference type="GO" id="GO:0016491">
    <property type="term" value="F:oxidoreductase activity"/>
    <property type="evidence" value="ECO:0007669"/>
    <property type="project" value="UniProtKB-KW"/>
</dbReference>
<keyword evidence="4" id="KW-1185">Reference proteome</keyword>
<evidence type="ECO:0000256" key="2">
    <source>
        <dbReference type="ARBA" id="ARBA00023002"/>
    </source>
</evidence>
<dbReference type="PRINTS" id="PR00081">
    <property type="entry name" value="GDHRDH"/>
</dbReference>
<name>A0A6N7YQK2_9PSEU</name>
<organism evidence="3 4">
    <name type="scientific">Amycolatopsis pithecellobii</name>
    <dbReference type="NCBI Taxonomy" id="664692"/>
    <lineage>
        <taxon>Bacteria</taxon>
        <taxon>Bacillati</taxon>
        <taxon>Actinomycetota</taxon>
        <taxon>Actinomycetes</taxon>
        <taxon>Pseudonocardiales</taxon>
        <taxon>Pseudonocardiaceae</taxon>
        <taxon>Amycolatopsis</taxon>
    </lineage>
</organism>
<dbReference type="Proteomes" id="UP000440096">
    <property type="component" value="Unassembled WGS sequence"/>
</dbReference>
<sequence length="263" mass="26529">MTETSRPGRHQGRRVVVTGAAGGIGAATARCFANEGATVLAVDIADSAALLDDISASGGTALALEADLSSTEAAQAVVDEAVGKLGGIDVLVHNAGAALPGRVEELSLEDLDAMWSLNVRAGLLLAQHVIAPMRAGGGGSILYTGAAAALHGQPMLAGYGASKAALHNVVASMALEYARDEIRVNAVAPGPTRTGMTARARQVFGGQGGDPMALLPLAHIIEPEEIAEGFSYLASSAARSITGHVLAIDCGITAGRFVPPPPR</sequence>
<dbReference type="PANTHER" id="PTHR43669:SF3">
    <property type="entry name" value="ALCOHOL DEHYDROGENASE, PUTATIVE (AFU_ORTHOLOGUE AFUA_3G03445)-RELATED"/>
    <property type="match status" value="1"/>
</dbReference>